<dbReference type="EMBL" id="JACHHZ010000002">
    <property type="protein sequence ID" value="MBB6092440.1"/>
    <property type="molecule type" value="Genomic_DNA"/>
</dbReference>
<comment type="caution">
    <text evidence="10">The sequence shown here is derived from an EMBL/GenBank/DDBJ whole genome shotgun (WGS) entry which is preliminary data.</text>
</comment>
<feature type="transmembrane region" description="Helical" evidence="8">
    <location>
        <begin position="167"/>
        <end position="186"/>
    </location>
</feature>
<proteinExistence type="inferred from homology"/>
<evidence type="ECO:0000256" key="5">
    <source>
        <dbReference type="ARBA" id="ARBA00022989"/>
    </source>
</evidence>
<dbReference type="PANTHER" id="PTHR48023">
    <property type="entry name" value="D-XYLOSE-PROTON SYMPORTER-LIKE 2"/>
    <property type="match status" value="1"/>
</dbReference>
<feature type="transmembrane region" description="Helical" evidence="8">
    <location>
        <begin position="44"/>
        <end position="66"/>
    </location>
</feature>
<dbReference type="InterPro" id="IPR020846">
    <property type="entry name" value="MFS_dom"/>
</dbReference>
<dbReference type="InterPro" id="IPR005828">
    <property type="entry name" value="MFS_sugar_transport-like"/>
</dbReference>
<name>A0A841HJF9_9GAMM</name>
<feature type="domain" description="Major facilitator superfamily (MFS) profile" evidence="9">
    <location>
        <begin position="9"/>
        <end position="424"/>
    </location>
</feature>
<evidence type="ECO:0000256" key="7">
    <source>
        <dbReference type="RuleBase" id="RU003346"/>
    </source>
</evidence>
<feature type="transmembrane region" description="Helical" evidence="8">
    <location>
        <begin position="283"/>
        <end position="301"/>
    </location>
</feature>
<evidence type="ECO:0000313" key="11">
    <source>
        <dbReference type="Proteomes" id="UP000588068"/>
    </source>
</evidence>
<dbReference type="GO" id="GO:0022857">
    <property type="term" value="F:transmembrane transporter activity"/>
    <property type="evidence" value="ECO:0007669"/>
    <property type="project" value="InterPro"/>
</dbReference>
<evidence type="ECO:0000256" key="3">
    <source>
        <dbReference type="ARBA" id="ARBA00022448"/>
    </source>
</evidence>
<evidence type="ECO:0000256" key="4">
    <source>
        <dbReference type="ARBA" id="ARBA00022692"/>
    </source>
</evidence>
<evidence type="ECO:0000313" key="10">
    <source>
        <dbReference type="EMBL" id="MBB6092440.1"/>
    </source>
</evidence>
<dbReference type="NCBIfam" id="TIGR00879">
    <property type="entry name" value="SP"/>
    <property type="match status" value="1"/>
</dbReference>
<keyword evidence="11" id="KW-1185">Reference proteome</keyword>
<dbReference type="PROSITE" id="PS00216">
    <property type="entry name" value="SUGAR_TRANSPORT_1"/>
    <property type="match status" value="1"/>
</dbReference>
<organism evidence="10 11">
    <name type="scientific">Povalibacter uvarum</name>
    <dbReference type="NCBI Taxonomy" id="732238"/>
    <lineage>
        <taxon>Bacteria</taxon>
        <taxon>Pseudomonadati</taxon>
        <taxon>Pseudomonadota</taxon>
        <taxon>Gammaproteobacteria</taxon>
        <taxon>Steroidobacterales</taxon>
        <taxon>Steroidobacteraceae</taxon>
        <taxon>Povalibacter</taxon>
    </lineage>
</organism>
<evidence type="ECO:0000256" key="8">
    <source>
        <dbReference type="SAM" id="Phobius"/>
    </source>
</evidence>
<comment type="similarity">
    <text evidence="2 7">Belongs to the major facilitator superfamily. Sugar transporter (TC 2.A.1.1) family.</text>
</comment>
<dbReference type="PROSITE" id="PS50850">
    <property type="entry name" value="MFS"/>
    <property type="match status" value="1"/>
</dbReference>
<dbReference type="PRINTS" id="PR00171">
    <property type="entry name" value="SUGRTRNSPORT"/>
</dbReference>
<keyword evidence="4 8" id="KW-0812">Transmembrane</keyword>
<dbReference type="AlphaFoldDB" id="A0A841HJF9"/>
<dbReference type="Pfam" id="PF00083">
    <property type="entry name" value="Sugar_tr"/>
    <property type="match status" value="1"/>
</dbReference>
<keyword evidence="3 7" id="KW-0813">Transport</keyword>
<dbReference type="GO" id="GO:0016020">
    <property type="term" value="C:membrane"/>
    <property type="evidence" value="ECO:0007669"/>
    <property type="project" value="UniProtKB-SubCell"/>
</dbReference>
<feature type="transmembrane region" description="Helical" evidence="8">
    <location>
        <begin position="78"/>
        <end position="94"/>
    </location>
</feature>
<sequence>MNRGLFLASISSAALAGLLFGFDTAVISGVTADLRNVYSLSPAALGATVSSALIGTLIGALCAGVVGDRYGSRDALRWMAVLYLVSGLGCAVAWNWPALLIFRFIGGLAIGGSSVLAPVYIAEIAPPQRRGMLVGLFQINIVAGILIAYLSNFLVGQVMPDEAEWRWKFAVTIVPAMLLLGMLLYIPHSPRWLIAKGRAAEALEALRRIGMPDARGTLEEIRQSTHATSSNRLSWHQHRKPILLAVAIAMFNQLAGINAILYYLNDIFAAAGFGRVSSDLQAVAIGATNLVFTLIAMLFIDRVGRRRLLLVGAVGMFICLTFVAGIMGMDRGHEWLIVTLIGFIAFFAFSQGAVIWVYISEIFPTPVRARGQSIGSSTHWIMNALITFLFPLVAAQSKAAPFAFFAAMMVLQFLVVLRYFPETKGAKLEDMEALMNR</sequence>
<evidence type="ECO:0000259" key="9">
    <source>
        <dbReference type="PROSITE" id="PS50850"/>
    </source>
</evidence>
<dbReference type="PANTHER" id="PTHR48023:SF4">
    <property type="entry name" value="D-XYLOSE-PROTON SYMPORTER-LIKE 2"/>
    <property type="match status" value="1"/>
</dbReference>
<dbReference type="InterPro" id="IPR050820">
    <property type="entry name" value="MFS_Sugar_Transporter"/>
</dbReference>
<evidence type="ECO:0000256" key="6">
    <source>
        <dbReference type="ARBA" id="ARBA00023136"/>
    </source>
</evidence>
<dbReference type="InterPro" id="IPR003663">
    <property type="entry name" value="Sugar/inositol_transpt"/>
</dbReference>
<feature type="transmembrane region" description="Helical" evidence="8">
    <location>
        <begin position="308"/>
        <end position="329"/>
    </location>
</feature>
<keyword evidence="5 8" id="KW-1133">Transmembrane helix</keyword>
<dbReference type="RefSeq" id="WP_184330238.1">
    <property type="nucleotide sequence ID" value="NZ_JACHHZ010000002.1"/>
</dbReference>
<feature type="transmembrane region" description="Helical" evidence="8">
    <location>
        <begin position="133"/>
        <end position="155"/>
    </location>
</feature>
<reference evidence="10 11" key="1">
    <citation type="submission" date="2020-08" db="EMBL/GenBank/DDBJ databases">
        <title>Genomic Encyclopedia of Type Strains, Phase IV (KMG-IV): sequencing the most valuable type-strain genomes for metagenomic binning, comparative biology and taxonomic classification.</title>
        <authorList>
            <person name="Goeker M."/>
        </authorList>
    </citation>
    <scope>NUCLEOTIDE SEQUENCE [LARGE SCALE GENOMIC DNA]</scope>
    <source>
        <strain evidence="10 11">DSM 26723</strain>
    </source>
</reference>
<dbReference type="Proteomes" id="UP000588068">
    <property type="component" value="Unassembled WGS sequence"/>
</dbReference>
<dbReference type="PROSITE" id="PS00217">
    <property type="entry name" value="SUGAR_TRANSPORT_2"/>
    <property type="match status" value="1"/>
</dbReference>
<evidence type="ECO:0000256" key="1">
    <source>
        <dbReference type="ARBA" id="ARBA00004141"/>
    </source>
</evidence>
<evidence type="ECO:0000256" key="2">
    <source>
        <dbReference type="ARBA" id="ARBA00010992"/>
    </source>
</evidence>
<gene>
    <name evidence="10" type="ORF">HNQ60_001318</name>
</gene>
<feature type="transmembrane region" description="Helical" evidence="8">
    <location>
        <begin position="242"/>
        <end position="263"/>
    </location>
</feature>
<dbReference type="Gene3D" id="1.20.1250.20">
    <property type="entry name" value="MFS general substrate transporter like domains"/>
    <property type="match status" value="1"/>
</dbReference>
<dbReference type="SUPFAM" id="SSF103473">
    <property type="entry name" value="MFS general substrate transporter"/>
    <property type="match status" value="1"/>
</dbReference>
<feature type="transmembrane region" description="Helical" evidence="8">
    <location>
        <begin position="100"/>
        <end position="121"/>
    </location>
</feature>
<accession>A0A841HJF9</accession>
<protein>
    <submittedName>
        <fullName evidence="10">Sugar porter (SP) family MFS transporter</fullName>
    </submittedName>
</protein>
<feature type="transmembrane region" description="Helical" evidence="8">
    <location>
        <begin position="402"/>
        <end position="420"/>
    </location>
</feature>
<feature type="transmembrane region" description="Helical" evidence="8">
    <location>
        <begin position="335"/>
        <end position="359"/>
    </location>
</feature>
<comment type="subcellular location">
    <subcellularLocation>
        <location evidence="1">Membrane</location>
        <topology evidence="1">Multi-pass membrane protein</topology>
    </subcellularLocation>
</comment>
<feature type="transmembrane region" description="Helical" evidence="8">
    <location>
        <begin position="380"/>
        <end position="396"/>
    </location>
</feature>
<dbReference type="InterPro" id="IPR005829">
    <property type="entry name" value="Sugar_transporter_CS"/>
</dbReference>
<dbReference type="InterPro" id="IPR036259">
    <property type="entry name" value="MFS_trans_sf"/>
</dbReference>
<keyword evidence="6 8" id="KW-0472">Membrane</keyword>